<gene>
    <name evidence="3" type="ORF">K5V21_01670</name>
</gene>
<evidence type="ECO:0000259" key="2">
    <source>
        <dbReference type="Pfam" id="PF09851"/>
    </source>
</evidence>
<evidence type="ECO:0000256" key="1">
    <source>
        <dbReference type="SAM" id="Phobius"/>
    </source>
</evidence>
<feature type="domain" description="SHOCT" evidence="2">
    <location>
        <begin position="64"/>
        <end position="90"/>
    </location>
</feature>
<feature type="transmembrane region" description="Helical" evidence="1">
    <location>
        <begin position="33"/>
        <end position="54"/>
    </location>
</feature>
<dbReference type="Proteomes" id="UP001299068">
    <property type="component" value="Unassembled WGS sequence"/>
</dbReference>
<name>A0ABS7KTK6_CLOSR</name>
<organism evidence="3 4">
    <name type="scientific">Clostridium sardiniense</name>
    <name type="common">Clostridium absonum</name>
    <dbReference type="NCBI Taxonomy" id="29369"/>
    <lineage>
        <taxon>Bacteria</taxon>
        <taxon>Bacillati</taxon>
        <taxon>Bacillota</taxon>
        <taxon>Clostridia</taxon>
        <taxon>Eubacteriales</taxon>
        <taxon>Clostridiaceae</taxon>
        <taxon>Clostridium</taxon>
    </lineage>
</organism>
<accession>A0ABS7KTK6</accession>
<comment type="caution">
    <text evidence="3">The sequence shown here is derived from an EMBL/GenBank/DDBJ whole genome shotgun (WGS) entry which is preliminary data.</text>
</comment>
<evidence type="ECO:0000313" key="4">
    <source>
        <dbReference type="Proteomes" id="UP001299068"/>
    </source>
</evidence>
<protein>
    <submittedName>
        <fullName evidence="3">SHOCT domain-containing protein</fullName>
    </submittedName>
</protein>
<proteinExistence type="predicted"/>
<dbReference type="InterPro" id="IPR018649">
    <property type="entry name" value="SHOCT"/>
</dbReference>
<reference evidence="3 4" key="1">
    <citation type="journal article" date="2021" name="Cell Host Microbe">
        <title>in vivo commensal control of Clostridioides difficile virulence.</title>
        <authorList>
            <person name="Girinathan B.P."/>
            <person name="Dibenedetto N."/>
            <person name="Worley J.N."/>
            <person name="Peltier J."/>
            <person name="Arrieta-Ortiz M.L."/>
            <person name="Rupa Christinal Immanuel S."/>
            <person name="Lavin R."/>
            <person name="Delaney M.L."/>
            <person name="Cummins C."/>
            <person name="Hoffmann M."/>
            <person name="Luo Y."/>
            <person name="Gonzalez-Escalona N."/>
            <person name="Allard M."/>
            <person name="Onderdonk A.B."/>
            <person name="Gerber G.K."/>
            <person name="Sonenshein A.L."/>
            <person name="Baliga N."/>
            <person name="Dupuy B."/>
            <person name="Bry L."/>
        </authorList>
    </citation>
    <scope>NUCLEOTIDE SEQUENCE [LARGE SCALE GENOMIC DNA]</scope>
    <source>
        <strain evidence="3 4">DSM 599</strain>
    </source>
</reference>
<sequence>MMGYGSCFGDGVNNIGFGGNGIGFGGHMMGFGIINLLVYAIIIGLVIYALIYVFKRSSLSKGNEALEKLKMMYINEEISEEEFEKRKKIIESK</sequence>
<keyword evidence="1" id="KW-1133">Transmembrane helix</keyword>
<dbReference type="EMBL" id="JAIKTU010000001">
    <property type="protein sequence ID" value="MBY0754155.1"/>
    <property type="molecule type" value="Genomic_DNA"/>
</dbReference>
<evidence type="ECO:0000313" key="3">
    <source>
        <dbReference type="EMBL" id="MBY0754155.1"/>
    </source>
</evidence>
<keyword evidence="1" id="KW-0472">Membrane</keyword>
<keyword evidence="4" id="KW-1185">Reference proteome</keyword>
<dbReference type="Pfam" id="PF09851">
    <property type="entry name" value="SHOCT"/>
    <property type="match status" value="1"/>
</dbReference>
<keyword evidence="1" id="KW-0812">Transmembrane</keyword>